<gene>
    <name evidence="11" type="ORF">SAMN05216386_0548</name>
</gene>
<accession>A0A1I4Y6V5</accession>
<reference evidence="12" key="1">
    <citation type="submission" date="2016-10" db="EMBL/GenBank/DDBJ databases">
        <authorList>
            <person name="Varghese N."/>
        </authorList>
    </citation>
    <scope>NUCLEOTIDE SEQUENCE [LARGE SCALE GENOMIC DNA]</scope>
    <source>
        <strain evidence="12">Nsp8</strain>
    </source>
</reference>
<evidence type="ECO:0000256" key="1">
    <source>
        <dbReference type="ARBA" id="ARBA00004162"/>
    </source>
</evidence>
<dbReference type="InterPro" id="IPR050330">
    <property type="entry name" value="Bact_OuterMem_StrucFunc"/>
</dbReference>
<feature type="region of interest" description="Disordered" evidence="8">
    <location>
        <begin position="57"/>
        <end position="80"/>
    </location>
</feature>
<keyword evidence="6 7" id="KW-0472">Membrane</keyword>
<dbReference type="InterPro" id="IPR006665">
    <property type="entry name" value="OmpA-like"/>
</dbReference>
<evidence type="ECO:0000256" key="3">
    <source>
        <dbReference type="ARBA" id="ARBA00022475"/>
    </source>
</evidence>
<dbReference type="OrthoDB" id="9815217at2"/>
<name>A0A1I4Y6V5_9PROT</name>
<dbReference type="RefSeq" id="WP_074795484.1">
    <property type="nucleotide sequence ID" value="NZ_FOVJ01000001.1"/>
</dbReference>
<evidence type="ECO:0000256" key="6">
    <source>
        <dbReference type="ARBA" id="ARBA00023136"/>
    </source>
</evidence>
<proteinExistence type="inferred from homology"/>
<evidence type="ECO:0000256" key="2">
    <source>
        <dbReference type="ARBA" id="ARBA00008914"/>
    </source>
</evidence>
<dbReference type="NCBIfam" id="NF006541">
    <property type="entry name" value="PRK09038.1"/>
    <property type="match status" value="1"/>
</dbReference>
<evidence type="ECO:0000259" key="10">
    <source>
        <dbReference type="PROSITE" id="PS51123"/>
    </source>
</evidence>
<evidence type="ECO:0000256" key="8">
    <source>
        <dbReference type="SAM" id="MobiDB-lite"/>
    </source>
</evidence>
<evidence type="ECO:0000256" key="4">
    <source>
        <dbReference type="ARBA" id="ARBA00022692"/>
    </source>
</evidence>
<dbReference type="Gene3D" id="3.30.1330.60">
    <property type="entry name" value="OmpA-like domain"/>
    <property type="match status" value="1"/>
</dbReference>
<dbReference type="InterPro" id="IPR036737">
    <property type="entry name" value="OmpA-like_sf"/>
</dbReference>
<dbReference type="PANTHER" id="PTHR30329:SF20">
    <property type="entry name" value="EXPORTED PROTEIN"/>
    <property type="match status" value="1"/>
</dbReference>
<evidence type="ECO:0000256" key="7">
    <source>
        <dbReference type="PROSITE-ProRule" id="PRU00473"/>
    </source>
</evidence>
<comment type="subcellular location">
    <subcellularLocation>
        <location evidence="1">Cell membrane</location>
        <topology evidence="1">Single-pass membrane protein</topology>
    </subcellularLocation>
</comment>
<keyword evidence="12" id="KW-1185">Reference proteome</keyword>
<dbReference type="Proteomes" id="UP000183107">
    <property type="component" value="Unassembled WGS sequence"/>
</dbReference>
<evidence type="ECO:0000256" key="9">
    <source>
        <dbReference type="SAM" id="Phobius"/>
    </source>
</evidence>
<protein>
    <submittedName>
        <fullName evidence="11">Chemotaxis protein MotB</fullName>
    </submittedName>
</protein>
<dbReference type="CDD" id="cd07185">
    <property type="entry name" value="OmpA_C-like"/>
    <property type="match status" value="1"/>
</dbReference>
<feature type="compositionally biased region" description="Pro residues" evidence="8">
    <location>
        <begin position="67"/>
        <end position="79"/>
    </location>
</feature>
<sequence>MPRRHRREEHENNERWLVSYADFITLLLALFVVMYAFSQVNGDKNRVLAESLSSALASQPDRRTDATPPPVPAPAPGPSVPLIEDRQAIRKARHFAETQRRQQERMESIAHDIMSTFAPLVENGQVRVIQSNRGLGVEINASVLFAPGQAVVQENSSRLLEAIAQVLKNDDYAIQVEGHTDNIPITGKFPSNWELSAVRASSVVRLLIDNGVEAARLTAVGHGENLPVDSNDSEEGRMRNRRVTVMILSSPPEPLPETLPEIVPEDLPGTLPDNLHQTGVKPAAVFRL</sequence>
<evidence type="ECO:0000256" key="5">
    <source>
        <dbReference type="ARBA" id="ARBA00022989"/>
    </source>
</evidence>
<feature type="transmembrane region" description="Helical" evidence="9">
    <location>
        <begin position="20"/>
        <end position="37"/>
    </location>
</feature>
<dbReference type="PANTHER" id="PTHR30329">
    <property type="entry name" value="STATOR ELEMENT OF FLAGELLAR MOTOR COMPLEX"/>
    <property type="match status" value="1"/>
</dbReference>
<keyword evidence="4 9" id="KW-0812">Transmembrane</keyword>
<keyword evidence="3" id="KW-1003">Cell membrane</keyword>
<dbReference type="Pfam" id="PF00691">
    <property type="entry name" value="OmpA"/>
    <property type="match status" value="1"/>
</dbReference>
<dbReference type="SUPFAM" id="SSF103088">
    <property type="entry name" value="OmpA-like"/>
    <property type="match status" value="1"/>
</dbReference>
<dbReference type="Pfam" id="PF13677">
    <property type="entry name" value="MotB_plug"/>
    <property type="match status" value="1"/>
</dbReference>
<dbReference type="InterPro" id="IPR025713">
    <property type="entry name" value="MotB-like_N_dom"/>
</dbReference>
<feature type="domain" description="OmpA-like" evidence="10">
    <location>
        <begin position="132"/>
        <end position="251"/>
    </location>
</feature>
<comment type="similarity">
    <text evidence="2">Belongs to the MotB family.</text>
</comment>
<keyword evidence="5 9" id="KW-1133">Transmembrane helix</keyword>
<dbReference type="AlphaFoldDB" id="A0A1I4Y6V5"/>
<organism evidence="11 12">
    <name type="scientific">Nitrosospira briensis</name>
    <dbReference type="NCBI Taxonomy" id="35799"/>
    <lineage>
        <taxon>Bacteria</taxon>
        <taxon>Pseudomonadati</taxon>
        <taxon>Pseudomonadota</taxon>
        <taxon>Betaproteobacteria</taxon>
        <taxon>Nitrosomonadales</taxon>
        <taxon>Nitrosomonadaceae</taxon>
        <taxon>Nitrosospira</taxon>
    </lineage>
</organism>
<dbReference type="EMBL" id="FOVJ01000001">
    <property type="protein sequence ID" value="SFN33794.1"/>
    <property type="molecule type" value="Genomic_DNA"/>
</dbReference>
<dbReference type="GO" id="GO:0005886">
    <property type="term" value="C:plasma membrane"/>
    <property type="evidence" value="ECO:0007669"/>
    <property type="project" value="UniProtKB-SubCell"/>
</dbReference>
<evidence type="ECO:0000313" key="12">
    <source>
        <dbReference type="Proteomes" id="UP000183107"/>
    </source>
</evidence>
<dbReference type="PROSITE" id="PS51123">
    <property type="entry name" value="OMPA_2"/>
    <property type="match status" value="1"/>
</dbReference>
<evidence type="ECO:0000313" key="11">
    <source>
        <dbReference type="EMBL" id="SFN33794.1"/>
    </source>
</evidence>